<feature type="transmembrane region" description="Helical" evidence="4">
    <location>
        <begin position="291"/>
        <end position="310"/>
    </location>
</feature>
<organism evidence="6 7">
    <name type="scientific">Gordonibacter faecis</name>
    <dbReference type="NCBI Taxonomy" id="3047475"/>
    <lineage>
        <taxon>Bacteria</taxon>
        <taxon>Bacillati</taxon>
        <taxon>Actinomycetota</taxon>
        <taxon>Coriobacteriia</taxon>
        <taxon>Eggerthellales</taxon>
        <taxon>Eggerthellaceae</taxon>
        <taxon>Gordonibacter</taxon>
    </lineage>
</organism>
<dbReference type="PRINTS" id="PR00038">
    <property type="entry name" value="HTHLUXR"/>
</dbReference>
<feature type="transmembrane region" description="Helical" evidence="4">
    <location>
        <begin position="265"/>
        <end position="285"/>
    </location>
</feature>
<keyword evidence="2" id="KW-0238">DNA-binding</keyword>
<dbReference type="RefSeq" id="WP_283831752.1">
    <property type="nucleotide sequence ID" value="NZ_JASJEU010000012.1"/>
</dbReference>
<evidence type="ECO:0000256" key="2">
    <source>
        <dbReference type="ARBA" id="ARBA00023125"/>
    </source>
</evidence>
<sequence>MAERRELKGATSRLSQLASSFNVSLLGIAGVRIWLGCIPYDQRVLGDGGWGLLLSTLFRGLFPLLVVLILRGRMPSASVLRALNGGCTIVLIVLGELLWMGVCGDASLVVLIVASMAAGWLYVEWGEVYVRLTLQKATLYTCLSLAAAAIVVIALSFAPPFVTGLALLAFPLWGCFAFTQSLARARRLPDERNARTPLFSLRGDAKWIVSLAIYSIVWGIMQALPFGGVAEPTSVYHVVYRVAGAAIVFVPIAQLYLLKSDFNLLSIWYIITAATTVSFLMVLMSNGELNSVALTLFAVANYLILAYWWIRIIDFTQRSDRPAYVMFAFGWAVMLVFLALGEFIAKWISHLDNALVMLVSLGVFMVVVHLTTLLRTGKTTSRSADEPQVITGLDEPSADLQQVIERSIELASIDYHFTKREKEIIVLLSQGRTLQFTADQLGISLNTVRGHMKRLYAKVDVHSKEELLDLLEAYRETTQA</sequence>
<keyword evidence="3" id="KW-0804">Transcription</keyword>
<feature type="transmembrane region" description="Helical" evidence="4">
    <location>
        <begin position="204"/>
        <end position="226"/>
    </location>
</feature>
<dbReference type="InterPro" id="IPR036388">
    <property type="entry name" value="WH-like_DNA-bd_sf"/>
</dbReference>
<dbReference type="PROSITE" id="PS50043">
    <property type="entry name" value="HTH_LUXR_2"/>
    <property type="match status" value="1"/>
</dbReference>
<dbReference type="EMBL" id="JASJEU010000012">
    <property type="protein sequence ID" value="MDJ1650403.1"/>
    <property type="molecule type" value="Genomic_DNA"/>
</dbReference>
<feature type="transmembrane region" description="Helical" evidence="4">
    <location>
        <begin position="137"/>
        <end position="158"/>
    </location>
</feature>
<feature type="transmembrane region" description="Helical" evidence="4">
    <location>
        <begin position="322"/>
        <end position="348"/>
    </location>
</feature>
<evidence type="ECO:0000256" key="1">
    <source>
        <dbReference type="ARBA" id="ARBA00023015"/>
    </source>
</evidence>
<evidence type="ECO:0000259" key="5">
    <source>
        <dbReference type="PROSITE" id="PS50043"/>
    </source>
</evidence>
<reference evidence="6 7" key="1">
    <citation type="submission" date="2023-05" db="EMBL/GenBank/DDBJ databases">
        <title>Gordonibacter KGMB12511T sp. nov., isolated from faeces of healthy Korean.</title>
        <authorList>
            <person name="Kim H.S."/>
            <person name="Kim J.-S."/>
            <person name="Suh M.K."/>
            <person name="Eom M.K."/>
            <person name="Do H.E."/>
            <person name="Lee J.-S."/>
        </authorList>
    </citation>
    <scope>NUCLEOTIDE SEQUENCE [LARGE SCALE GENOMIC DNA]</scope>
    <source>
        <strain evidence="6 7">KGMB12511</strain>
    </source>
</reference>
<feature type="transmembrane region" description="Helical" evidence="4">
    <location>
        <begin position="164"/>
        <end position="183"/>
    </location>
</feature>
<evidence type="ECO:0000313" key="7">
    <source>
        <dbReference type="Proteomes" id="UP001232750"/>
    </source>
</evidence>
<feature type="transmembrane region" description="Helical" evidence="4">
    <location>
        <begin position="238"/>
        <end position="258"/>
    </location>
</feature>
<evidence type="ECO:0000256" key="3">
    <source>
        <dbReference type="ARBA" id="ARBA00023163"/>
    </source>
</evidence>
<name>A0ABT7DPE1_9ACTN</name>
<dbReference type="InterPro" id="IPR000792">
    <property type="entry name" value="Tscrpt_reg_LuxR_C"/>
</dbReference>
<dbReference type="Gene3D" id="1.10.10.10">
    <property type="entry name" value="Winged helix-like DNA-binding domain superfamily/Winged helix DNA-binding domain"/>
    <property type="match status" value="1"/>
</dbReference>
<dbReference type="CDD" id="cd06170">
    <property type="entry name" value="LuxR_C_like"/>
    <property type="match status" value="1"/>
</dbReference>
<feature type="transmembrane region" description="Helical" evidence="4">
    <location>
        <begin position="354"/>
        <end position="374"/>
    </location>
</feature>
<feature type="domain" description="HTH luxR-type" evidence="5">
    <location>
        <begin position="410"/>
        <end position="475"/>
    </location>
</feature>
<keyword evidence="7" id="KW-1185">Reference proteome</keyword>
<dbReference type="Proteomes" id="UP001232750">
    <property type="component" value="Unassembled WGS sequence"/>
</dbReference>
<protein>
    <submittedName>
        <fullName evidence="6">LuxR C-terminal-related transcriptional regulator</fullName>
    </submittedName>
</protein>
<feature type="transmembrane region" description="Helical" evidence="4">
    <location>
        <begin position="82"/>
        <end position="100"/>
    </location>
</feature>
<feature type="transmembrane region" description="Helical" evidence="4">
    <location>
        <begin position="21"/>
        <end position="42"/>
    </location>
</feature>
<dbReference type="SMART" id="SM00421">
    <property type="entry name" value="HTH_LUXR"/>
    <property type="match status" value="1"/>
</dbReference>
<proteinExistence type="predicted"/>
<dbReference type="SUPFAM" id="SSF46894">
    <property type="entry name" value="C-terminal effector domain of the bipartite response regulators"/>
    <property type="match status" value="1"/>
</dbReference>
<evidence type="ECO:0000256" key="4">
    <source>
        <dbReference type="SAM" id="Phobius"/>
    </source>
</evidence>
<feature type="transmembrane region" description="Helical" evidence="4">
    <location>
        <begin position="106"/>
        <end position="125"/>
    </location>
</feature>
<dbReference type="InterPro" id="IPR016032">
    <property type="entry name" value="Sig_transdc_resp-reg_C-effctor"/>
</dbReference>
<feature type="transmembrane region" description="Helical" evidence="4">
    <location>
        <begin position="48"/>
        <end position="70"/>
    </location>
</feature>
<keyword evidence="1" id="KW-0805">Transcription regulation</keyword>
<dbReference type="PANTHER" id="PTHR44688">
    <property type="entry name" value="DNA-BINDING TRANSCRIPTIONAL ACTIVATOR DEVR_DOSR"/>
    <property type="match status" value="1"/>
</dbReference>
<dbReference type="Pfam" id="PF00196">
    <property type="entry name" value="GerE"/>
    <property type="match status" value="1"/>
</dbReference>
<gene>
    <name evidence="6" type="ORF">QNJ86_06290</name>
</gene>
<keyword evidence="4" id="KW-0472">Membrane</keyword>
<dbReference type="PANTHER" id="PTHR44688:SF16">
    <property type="entry name" value="DNA-BINDING TRANSCRIPTIONAL ACTIVATOR DEVR_DOSR"/>
    <property type="match status" value="1"/>
</dbReference>
<accession>A0ABT7DPE1</accession>
<keyword evidence="4" id="KW-0812">Transmembrane</keyword>
<comment type="caution">
    <text evidence="6">The sequence shown here is derived from an EMBL/GenBank/DDBJ whole genome shotgun (WGS) entry which is preliminary data.</text>
</comment>
<keyword evidence="4" id="KW-1133">Transmembrane helix</keyword>
<evidence type="ECO:0000313" key="6">
    <source>
        <dbReference type="EMBL" id="MDJ1650403.1"/>
    </source>
</evidence>